<reference evidence="4" key="2">
    <citation type="submission" date="2022-11" db="EMBL/GenBank/DDBJ databases">
        <title>Genomic repertoires linked with pathogenic potency of arthritogenic Prevotella copri isolated from the gut of rheumatoid arthritis patients.</title>
        <authorList>
            <person name="Nii T."/>
            <person name="Maeda Y."/>
            <person name="Motooka D."/>
            <person name="Naito M."/>
            <person name="Matsumoto Y."/>
            <person name="Ogawa T."/>
            <person name="Oguro-Igashira E."/>
            <person name="Kishikawa T."/>
            <person name="Yamashita M."/>
            <person name="Koizumi S."/>
            <person name="Kurakawa T."/>
            <person name="Okumura R."/>
            <person name="Kayama H."/>
            <person name="Murakami M."/>
            <person name="Sakaguchi T."/>
            <person name="Das B."/>
            <person name="Nakamura S."/>
            <person name="Okada Y."/>
            <person name="Kumanogoh A."/>
            <person name="Takeda K."/>
        </authorList>
    </citation>
    <scope>NUCLEOTIDE SEQUENCE</scope>
    <source>
        <strain evidence="4">H012_8</strain>
    </source>
</reference>
<sequence>MEVKGTLKYRKVQRTPQTGENAGKKKWYATSVTDREVDFEGFVSHISDHGSPYSRGTIHGVLMDALDHLQELILDGKSVRLSDLGLFSIGMSSKAEDTKEKVTAASVEGVHLIVRNTKSWSNAELRKKCKIQEYGGYIGTDEEGTTGGGDTTQGGGSDTSQGGSGTTGGGTQEGGGGGSQDSGDGLE</sequence>
<feature type="compositionally biased region" description="Gly residues" evidence="2">
    <location>
        <begin position="145"/>
        <end position="180"/>
    </location>
</feature>
<evidence type="ECO:0000313" key="5">
    <source>
        <dbReference type="EMBL" id="MQN88859.1"/>
    </source>
</evidence>
<gene>
    <name evidence="5" type="ORF">F7D59_03025</name>
    <name evidence="4" type="ORF">ONT23_15915</name>
</gene>
<dbReference type="GO" id="GO:0003677">
    <property type="term" value="F:DNA binding"/>
    <property type="evidence" value="ECO:0007669"/>
    <property type="project" value="UniProtKB-KW"/>
</dbReference>
<dbReference type="RefSeq" id="WP_006847843.1">
    <property type="nucleotide sequence ID" value="NZ_JAPDUT010000001.1"/>
</dbReference>
<organism evidence="5 6">
    <name type="scientific">Segatella copri</name>
    <dbReference type="NCBI Taxonomy" id="165179"/>
    <lineage>
        <taxon>Bacteria</taxon>
        <taxon>Pseudomonadati</taxon>
        <taxon>Bacteroidota</taxon>
        <taxon>Bacteroidia</taxon>
        <taxon>Bacteroidales</taxon>
        <taxon>Prevotellaceae</taxon>
        <taxon>Segatella</taxon>
    </lineage>
</organism>
<dbReference type="SUPFAM" id="SSF47729">
    <property type="entry name" value="IHF-like DNA-binding proteins"/>
    <property type="match status" value="1"/>
</dbReference>
<dbReference type="EMBL" id="VZBQ01000033">
    <property type="protein sequence ID" value="MQN88859.1"/>
    <property type="molecule type" value="Genomic_DNA"/>
</dbReference>
<evidence type="ECO:0000259" key="3">
    <source>
        <dbReference type="Pfam" id="PF18291"/>
    </source>
</evidence>
<dbReference type="NCBIfam" id="TIGR01201">
    <property type="entry name" value="HU_rel"/>
    <property type="match status" value="1"/>
</dbReference>
<dbReference type="AlphaFoldDB" id="A0A646HMH9"/>
<comment type="caution">
    <text evidence="5">The sequence shown here is derived from an EMBL/GenBank/DDBJ whole genome shotgun (WGS) entry which is preliminary data.</text>
</comment>
<evidence type="ECO:0000256" key="2">
    <source>
        <dbReference type="SAM" id="MobiDB-lite"/>
    </source>
</evidence>
<dbReference type="EMBL" id="JAPDVH010000001">
    <property type="protein sequence ID" value="MCW4156977.1"/>
    <property type="molecule type" value="Genomic_DNA"/>
</dbReference>
<feature type="region of interest" description="Disordered" evidence="2">
    <location>
        <begin position="137"/>
        <end position="187"/>
    </location>
</feature>
<feature type="region of interest" description="Disordered" evidence="2">
    <location>
        <begin position="1"/>
        <end position="24"/>
    </location>
</feature>
<proteinExistence type="predicted"/>
<accession>A0A646HMH9</accession>
<protein>
    <submittedName>
        <fullName evidence="5">DNA-binding protein</fullName>
    </submittedName>
</protein>
<dbReference type="Proteomes" id="UP000420635">
    <property type="component" value="Unassembled WGS sequence"/>
</dbReference>
<dbReference type="InterPro" id="IPR010992">
    <property type="entry name" value="IHF-like_DNA-bd_dom_sf"/>
</dbReference>
<evidence type="ECO:0000313" key="6">
    <source>
        <dbReference type="Proteomes" id="UP000420635"/>
    </source>
</evidence>
<dbReference type="InterPro" id="IPR041607">
    <property type="entry name" value="HU-HIG"/>
</dbReference>
<reference evidence="6" key="1">
    <citation type="submission" date="2019-09" db="EMBL/GenBank/DDBJ databases">
        <title>Distinct polysaccharide growth profiles of human intestinal Prevotella copri isolates.</title>
        <authorList>
            <person name="Fehlner-Peach H."/>
            <person name="Magnabosco C."/>
            <person name="Raghavan V."/>
            <person name="Scher J.U."/>
            <person name="Tett A."/>
            <person name="Cox L.M."/>
            <person name="Gottsegen C."/>
            <person name="Watters A."/>
            <person name="Wiltshire- Gordon J.D."/>
            <person name="Segata N."/>
            <person name="Bonneau R."/>
            <person name="Littman D.R."/>
        </authorList>
    </citation>
    <scope>NUCLEOTIDE SEQUENCE [LARGE SCALE GENOMIC DNA]</scope>
    <source>
        <strain evidence="6">iP54</strain>
    </source>
</reference>
<dbReference type="Pfam" id="PF18291">
    <property type="entry name" value="HU-HIG"/>
    <property type="match status" value="1"/>
</dbReference>
<feature type="domain" description="HU" evidence="3">
    <location>
        <begin position="8"/>
        <end position="119"/>
    </location>
</feature>
<dbReference type="InterPro" id="IPR005902">
    <property type="entry name" value="HU_DNA-bd_put"/>
</dbReference>
<dbReference type="Proteomes" id="UP001209168">
    <property type="component" value="Unassembled WGS sequence"/>
</dbReference>
<reference evidence="5" key="3">
    <citation type="submission" date="2022-12" db="EMBL/GenBank/DDBJ databases">
        <title>Distinct polysaccharide growth profiles of human intestinal Prevotella copri isolates.</title>
        <authorList>
            <person name="Fehlner-Peach H."/>
            <person name="Magnabosco C."/>
            <person name="Raghavan V."/>
            <person name="Scher J.U."/>
            <person name="Tett A."/>
            <person name="Cox L.M."/>
            <person name="Gottsegen C."/>
            <person name="Watters A."/>
            <person name="Wiltshire- Gordon J.D."/>
            <person name="Segata N."/>
            <person name="Bonneau R."/>
            <person name="Littman D.R."/>
        </authorList>
    </citation>
    <scope>NUCLEOTIDE SEQUENCE</scope>
    <source>
        <strain evidence="5">IP54</strain>
    </source>
</reference>
<evidence type="ECO:0000256" key="1">
    <source>
        <dbReference type="ARBA" id="ARBA00023125"/>
    </source>
</evidence>
<evidence type="ECO:0000313" key="4">
    <source>
        <dbReference type="EMBL" id="MCW4156977.1"/>
    </source>
</evidence>
<name>A0A646HMH9_9BACT</name>
<keyword evidence="1 5" id="KW-0238">DNA-binding</keyword>
<dbReference type="GeneID" id="69850174"/>